<reference evidence="1" key="1">
    <citation type="submission" date="2021-05" db="EMBL/GenBank/DDBJ databases">
        <authorList>
            <person name="Alioto T."/>
            <person name="Alioto T."/>
            <person name="Gomez Garrido J."/>
        </authorList>
    </citation>
    <scope>NUCLEOTIDE SEQUENCE</scope>
</reference>
<sequence>MMRWVGSFWPSKVTTTVVSILSTPSTRFLIRRVSTILGLWSCIILPLSNVVAFAKSSSSTSNSMCATPSTSTRRCGIENWTFLIVRVATRSFAACPVLIRIFMRLLDNTTART</sequence>
<dbReference type="AlphaFoldDB" id="A0A8D8CUL0"/>
<evidence type="ECO:0000313" key="1">
    <source>
        <dbReference type="EMBL" id="CAG6497605.1"/>
    </source>
</evidence>
<dbReference type="EMBL" id="HBUE01133391">
    <property type="protein sequence ID" value="CAG6497605.1"/>
    <property type="molecule type" value="Transcribed_RNA"/>
</dbReference>
<protein>
    <submittedName>
        <fullName evidence="1">(northern house mosquito) hypothetical protein</fullName>
    </submittedName>
</protein>
<proteinExistence type="predicted"/>
<organism evidence="1">
    <name type="scientific">Culex pipiens</name>
    <name type="common">House mosquito</name>
    <dbReference type="NCBI Taxonomy" id="7175"/>
    <lineage>
        <taxon>Eukaryota</taxon>
        <taxon>Metazoa</taxon>
        <taxon>Ecdysozoa</taxon>
        <taxon>Arthropoda</taxon>
        <taxon>Hexapoda</taxon>
        <taxon>Insecta</taxon>
        <taxon>Pterygota</taxon>
        <taxon>Neoptera</taxon>
        <taxon>Endopterygota</taxon>
        <taxon>Diptera</taxon>
        <taxon>Nematocera</taxon>
        <taxon>Culicoidea</taxon>
        <taxon>Culicidae</taxon>
        <taxon>Culicinae</taxon>
        <taxon>Culicini</taxon>
        <taxon>Culex</taxon>
        <taxon>Culex</taxon>
    </lineage>
</organism>
<name>A0A8D8CUL0_CULPI</name>
<accession>A0A8D8CUL0</accession>